<dbReference type="AlphaFoldDB" id="A0A1X7V712"/>
<dbReference type="eggNOG" id="KOG1265">
    <property type="taxonomic scope" value="Eukaryota"/>
</dbReference>
<dbReference type="InterPro" id="IPR000909">
    <property type="entry name" value="PLipase_C_PInositol-sp_X_dom"/>
</dbReference>
<evidence type="ECO:0000256" key="1">
    <source>
        <dbReference type="ARBA" id="ARBA00001195"/>
    </source>
</evidence>
<evidence type="ECO:0000259" key="10">
    <source>
        <dbReference type="PROSITE" id="PS50008"/>
    </source>
</evidence>
<dbReference type="Gene3D" id="2.30.29.30">
    <property type="entry name" value="Pleckstrin-homology domain (PH domain)/Phosphotyrosine-binding domain (PTB)"/>
    <property type="match status" value="2"/>
</dbReference>
<dbReference type="Gene3D" id="2.60.40.150">
    <property type="entry name" value="C2 domain"/>
    <property type="match status" value="1"/>
</dbReference>
<dbReference type="CDD" id="cd00275">
    <property type="entry name" value="C2_PLC_like"/>
    <property type="match status" value="1"/>
</dbReference>
<dbReference type="SMART" id="SM00148">
    <property type="entry name" value="PLCXc"/>
    <property type="match status" value="1"/>
</dbReference>
<dbReference type="STRING" id="400682.A0A1X7V712"/>
<dbReference type="InterPro" id="IPR011993">
    <property type="entry name" value="PH-like_dom_sf"/>
</dbReference>
<reference evidence="12" key="1">
    <citation type="journal article" date="2010" name="Nature">
        <title>The Amphimedon queenslandica genome and the evolution of animal complexity.</title>
        <authorList>
            <person name="Srivastava M."/>
            <person name="Simakov O."/>
            <person name="Chapman J."/>
            <person name="Fahey B."/>
            <person name="Gauthier M.E."/>
            <person name="Mitros T."/>
            <person name="Richards G.S."/>
            <person name="Conaco C."/>
            <person name="Dacre M."/>
            <person name="Hellsten U."/>
            <person name="Larroux C."/>
            <person name="Putnam N.H."/>
            <person name="Stanke M."/>
            <person name="Adamska M."/>
            <person name="Darling A."/>
            <person name="Degnan S.M."/>
            <person name="Oakley T.H."/>
            <person name="Plachetzki D.C."/>
            <person name="Zhai Y."/>
            <person name="Adamski M."/>
            <person name="Calcino A."/>
            <person name="Cummins S.F."/>
            <person name="Goodstein D.M."/>
            <person name="Harris C."/>
            <person name="Jackson D.J."/>
            <person name="Leys S.P."/>
            <person name="Shu S."/>
            <person name="Woodcroft B.J."/>
            <person name="Vervoort M."/>
            <person name="Kosik K.S."/>
            <person name="Manning G."/>
            <person name="Degnan B.M."/>
            <person name="Rokhsar D.S."/>
        </authorList>
    </citation>
    <scope>NUCLEOTIDE SEQUENCE [LARGE SCALE GENOMIC DNA]</scope>
</reference>
<dbReference type="Proteomes" id="UP000007879">
    <property type="component" value="Unassembled WGS sequence"/>
</dbReference>
<dbReference type="InParanoid" id="A0A1X7V712"/>
<dbReference type="PRINTS" id="PR00390">
    <property type="entry name" value="PHPHLIPASEC"/>
</dbReference>
<dbReference type="GO" id="GO:0004435">
    <property type="term" value="F:phosphatidylinositol-4,5-bisphosphate phospholipase C activity"/>
    <property type="evidence" value="ECO:0007669"/>
    <property type="project" value="UniProtKB-EC"/>
</dbReference>
<keyword evidence="6" id="KW-0807">Transducer</keyword>
<organism evidence="11">
    <name type="scientific">Amphimedon queenslandica</name>
    <name type="common">Sponge</name>
    <dbReference type="NCBI Taxonomy" id="400682"/>
    <lineage>
        <taxon>Eukaryota</taxon>
        <taxon>Metazoa</taxon>
        <taxon>Porifera</taxon>
        <taxon>Demospongiae</taxon>
        <taxon>Heteroscleromorpha</taxon>
        <taxon>Haplosclerida</taxon>
        <taxon>Niphatidae</taxon>
        <taxon>Amphimedon</taxon>
    </lineage>
</organism>
<dbReference type="KEGG" id="aqu:100640663"/>
<evidence type="ECO:0000256" key="8">
    <source>
        <dbReference type="SAM" id="MobiDB-lite"/>
    </source>
</evidence>
<feature type="compositionally biased region" description="Basic residues" evidence="8">
    <location>
        <begin position="75"/>
        <end position="87"/>
    </location>
</feature>
<dbReference type="GO" id="GO:0016042">
    <property type="term" value="P:lipid catabolic process"/>
    <property type="evidence" value="ECO:0007669"/>
    <property type="project" value="UniProtKB-KW"/>
</dbReference>
<dbReference type="SUPFAM" id="SSF47473">
    <property type="entry name" value="EF-hand"/>
    <property type="match status" value="1"/>
</dbReference>
<dbReference type="InterPro" id="IPR001711">
    <property type="entry name" value="PLipase_C_Pinositol-sp_Y"/>
</dbReference>
<evidence type="ECO:0000313" key="11">
    <source>
        <dbReference type="EnsemblMetazoa" id="Aqu2.1.35786_001"/>
    </source>
</evidence>
<feature type="region of interest" description="Disordered" evidence="8">
    <location>
        <begin position="242"/>
        <end position="270"/>
    </location>
</feature>
<dbReference type="PROSITE" id="PS50007">
    <property type="entry name" value="PIPLC_X_DOMAIN"/>
    <property type="match status" value="1"/>
</dbReference>
<dbReference type="EnsemblMetazoa" id="Aqu2.1.35786_001">
    <property type="protein sequence ID" value="Aqu2.1.35786_001"/>
    <property type="gene ID" value="Aqu2.1.35786"/>
</dbReference>
<feature type="region of interest" description="Disordered" evidence="8">
    <location>
        <begin position="68"/>
        <end position="87"/>
    </location>
</feature>
<evidence type="ECO:0000256" key="2">
    <source>
        <dbReference type="ARBA" id="ARBA00012368"/>
    </source>
</evidence>
<dbReference type="EC" id="3.1.4.11" evidence="2 7"/>
<dbReference type="GO" id="GO:0051209">
    <property type="term" value="P:release of sequestered calcium ion into cytosol"/>
    <property type="evidence" value="ECO:0007669"/>
    <property type="project" value="TreeGrafter"/>
</dbReference>
<dbReference type="Gene3D" id="1.10.238.10">
    <property type="entry name" value="EF-hand"/>
    <property type="match status" value="1"/>
</dbReference>
<evidence type="ECO:0000256" key="3">
    <source>
        <dbReference type="ARBA" id="ARBA00022801"/>
    </source>
</evidence>
<dbReference type="Pfam" id="PF00387">
    <property type="entry name" value="PI-PLC-Y"/>
    <property type="match status" value="1"/>
</dbReference>
<comment type="catalytic activity">
    <reaction evidence="1 7">
        <text>a 1,2-diacyl-sn-glycero-3-phospho-(1D-myo-inositol-4,5-bisphosphate) + H2O = 1D-myo-inositol 1,4,5-trisphosphate + a 1,2-diacyl-sn-glycerol + H(+)</text>
        <dbReference type="Rhea" id="RHEA:33179"/>
        <dbReference type="ChEBI" id="CHEBI:15377"/>
        <dbReference type="ChEBI" id="CHEBI:15378"/>
        <dbReference type="ChEBI" id="CHEBI:17815"/>
        <dbReference type="ChEBI" id="CHEBI:58456"/>
        <dbReference type="ChEBI" id="CHEBI:203600"/>
        <dbReference type="EC" id="3.1.4.11"/>
    </reaction>
</comment>
<name>A0A1X7V712_AMPQE</name>
<feature type="domain" description="PH" evidence="9">
    <location>
        <begin position="64"/>
        <end position="163"/>
    </location>
</feature>
<evidence type="ECO:0000256" key="7">
    <source>
        <dbReference type="RuleBase" id="RU361133"/>
    </source>
</evidence>
<evidence type="ECO:0000256" key="4">
    <source>
        <dbReference type="ARBA" id="ARBA00022963"/>
    </source>
</evidence>
<feature type="region of interest" description="Disordered" evidence="8">
    <location>
        <begin position="1"/>
        <end position="59"/>
    </location>
</feature>
<dbReference type="PANTHER" id="PTHR10336">
    <property type="entry name" value="PHOSPHOINOSITIDE-SPECIFIC PHOSPHOLIPASE C FAMILY PROTEIN"/>
    <property type="match status" value="1"/>
</dbReference>
<dbReference type="SMART" id="SM00233">
    <property type="entry name" value="PH"/>
    <property type="match status" value="1"/>
</dbReference>
<dbReference type="EnsemblMetazoa" id="XM_019994868.1">
    <property type="protein sequence ID" value="XP_019850427.1"/>
    <property type="gene ID" value="LOC100640663"/>
</dbReference>
<proteinExistence type="predicted"/>
<dbReference type="Pfam" id="PF00388">
    <property type="entry name" value="PI-PLC-X"/>
    <property type="match status" value="1"/>
</dbReference>
<dbReference type="InterPro" id="IPR001192">
    <property type="entry name" value="PI-PLC_fam"/>
</dbReference>
<keyword evidence="4 7" id="KW-0442">Lipid degradation</keyword>
<feature type="region of interest" description="Disordered" evidence="8">
    <location>
        <begin position="810"/>
        <end position="833"/>
    </location>
</feature>
<gene>
    <name evidence="11" type="primary">100640663</name>
</gene>
<feature type="compositionally biased region" description="Polar residues" evidence="8">
    <location>
        <begin position="34"/>
        <end position="50"/>
    </location>
</feature>
<dbReference type="CDD" id="cd13365">
    <property type="entry name" value="PH_PLC_plant-like"/>
    <property type="match status" value="1"/>
</dbReference>
<evidence type="ECO:0000313" key="12">
    <source>
        <dbReference type="Proteomes" id="UP000007879"/>
    </source>
</evidence>
<reference evidence="11" key="2">
    <citation type="submission" date="2017-05" db="UniProtKB">
        <authorList>
            <consortium name="EnsemblMetazoa"/>
        </authorList>
    </citation>
    <scope>IDENTIFICATION</scope>
</reference>
<dbReference type="Pfam" id="PF00169">
    <property type="entry name" value="PH"/>
    <property type="match status" value="1"/>
</dbReference>
<dbReference type="InterPro" id="IPR001849">
    <property type="entry name" value="PH_domain"/>
</dbReference>
<keyword evidence="12" id="KW-1185">Reference proteome</keyword>
<dbReference type="InterPro" id="IPR035892">
    <property type="entry name" value="C2_domain_sf"/>
</dbReference>
<dbReference type="CDD" id="cd00821">
    <property type="entry name" value="PH"/>
    <property type="match status" value="1"/>
</dbReference>
<dbReference type="SUPFAM" id="SSF50729">
    <property type="entry name" value="PH domain-like"/>
    <property type="match status" value="2"/>
</dbReference>
<dbReference type="PROSITE" id="PS50008">
    <property type="entry name" value="PIPLC_Y_DOMAIN"/>
    <property type="match status" value="1"/>
</dbReference>
<evidence type="ECO:0000259" key="9">
    <source>
        <dbReference type="PROSITE" id="PS50003"/>
    </source>
</evidence>
<dbReference type="FunFam" id="3.20.20.190:FF:000084">
    <property type="match status" value="1"/>
</dbReference>
<dbReference type="PROSITE" id="PS50003">
    <property type="entry name" value="PH_DOMAIN"/>
    <property type="match status" value="1"/>
</dbReference>
<dbReference type="PANTHER" id="PTHR10336:SF36">
    <property type="entry name" value="1-PHOSPHATIDYLINOSITOL 4,5-BISPHOSPHATE PHOSPHODIESTERASE BETA-4"/>
    <property type="match status" value="1"/>
</dbReference>
<feature type="compositionally biased region" description="Basic and acidic residues" evidence="8">
    <location>
        <begin position="824"/>
        <end position="833"/>
    </location>
</feature>
<keyword evidence="3 7" id="KW-0378">Hydrolase</keyword>
<dbReference type="OrthoDB" id="269822at2759"/>
<dbReference type="GO" id="GO:0048015">
    <property type="term" value="P:phosphatidylinositol-mediated signaling"/>
    <property type="evidence" value="ECO:0007669"/>
    <property type="project" value="TreeGrafter"/>
</dbReference>
<dbReference type="InterPro" id="IPR017946">
    <property type="entry name" value="PLC-like_Pdiesterase_TIM-brl"/>
</dbReference>
<keyword evidence="5 7" id="KW-0443">Lipid metabolism</keyword>
<dbReference type="Gene3D" id="3.20.20.190">
    <property type="entry name" value="Phosphatidylinositol (PI) phosphodiesterase"/>
    <property type="match status" value="1"/>
</dbReference>
<evidence type="ECO:0000256" key="5">
    <source>
        <dbReference type="ARBA" id="ARBA00023098"/>
    </source>
</evidence>
<dbReference type="SMART" id="SM00149">
    <property type="entry name" value="PLCYc"/>
    <property type="match status" value="1"/>
</dbReference>
<dbReference type="InterPro" id="IPR011992">
    <property type="entry name" value="EF-hand-dom_pair"/>
</dbReference>
<dbReference type="CDD" id="cd15898">
    <property type="entry name" value="EFh_PI-PLC"/>
    <property type="match status" value="1"/>
</dbReference>
<protein>
    <recommendedName>
        <fullName evidence="2 7">Phosphoinositide phospholipase C</fullName>
        <ecNumber evidence="2 7">3.1.4.11</ecNumber>
    </recommendedName>
</protein>
<feature type="domain" description="PI-PLC Y-box" evidence="10">
    <location>
        <begin position="880"/>
        <end position="997"/>
    </location>
</feature>
<evidence type="ECO:0000256" key="6">
    <source>
        <dbReference type="ARBA" id="ARBA00023224"/>
    </source>
</evidence>
<accession>A0A1X7V712</accession>
<sequence length="1218" mass="139977">MSEATSGPGRGVSFRRRRPYLQELLQGGRRRTLNSKQSNERSSSVSSPTENDPVLLQGHDGGVAEVKHGELLKTSRSKVTGKVHGPPRRRRFRLTEQSLEYFQPFSQVKVRRTFPLTSMEKIELVSDSPASFRITFHNFVMELEASNPFEAKQWVDALTECVSKWTEDTTAINQSDEDNISSCSFDDLCHENSESAASSAKPPTDSLLLPIMTQQRSDSELETSTSHRFPGKQRKLILHRHGYRRRSKTSGAILRRQSTDDDPYNAEHRRRKTIRRKLRLAPKLEKQKAVINTSTDEKFDFKKLHGDFAMIKYPRRNRWAIPSEKIFSIDKDNLQVMWKKTSSAKVKMSSFLRLDSILEVRLGQQSYGFERFPYAEVDEQSFSLMYENVKGKYARLESLDLVCDHPRHFDEWIKGLDSLQIGPITSMFPTRYENTDPTLIWLKRYWTLCQDKHELNERDAYFLVRFFNPNVNAHQLKRLVTEAHSNQHEATIGHGNTLKWDGFVLLYNIMCGETGRLYKIFQSYAITHKRLGLTVNEFRDFLQKECYWKDEDCSHHRLKELISFHDHHHRSFKKFTSSNKPSNWKKSTRLLSFAGFLSFLRSKQNSPVNPLHNTVYQDMDQPLSHYFINSSHNTYLEGDQIKGTSSLDAYARALLLGSRCIEIDCWDNNLGSEPIIYHGYTLTTKLNFSDVVHTIKDYAFRMTHYPLIISIENHCSSAQQAKMATIFVQELKDQLGQSMLPTENLVEGPDFSRRRLPSPLELQGKILLKGSWHAQSSKPTASKASKAFLMMKKTSMDLLGTSDAKAQAVDNPANQTLPNPPNEKLPDNDTDKKNVYIFEPKGSVRREGSSFRRQVKQHHGNIEIPEDDQELLYTETSDDLKKLIVYCRSTSIKPWSWTEQKLTSICQMFSFSEISLDKHCKRSPKEMMRCSERQLVRTYPRGSRIDSSNFDPIPFWNHGIHMVALNYQTPDMFMHLNQGRFRQNGGCGYILKPEIMRRANPGACLQPFDVNMKEPHPLVPVCNFELELLSGQNLAPLGRKSTNFSVHISLCGIPEDCSEIMKAETVDSFWPQWPENQHTLKRRILMPELCLLYIRVISDRTLLIGQNCIAISSLCPGIKFIQMRKSSGELVPESGIFVWIKTEFETHAQLQASSLEQDITCNGSGNVSENDLVVTAEQNHDSQSIDSTSAAETQFHIQSQDEGSDREVQTLEVHVDVY</sequence>
<dbReference type="SUPFAM" id="SSF49562">
    <property type="entry name" value="C2 domain (Calcium/lipid-binding domain, CaLB)"/>
    <property type="match status" value="1"/>
</dbReference>
<dbReference type="CDD" id="cd08558">
    <property type="entry name" value="PI-PLCc_eukaryota"/>
    <property type="match status" value="1"/>
</dbReference>
<dbReference type="SUPFAM" id="SSF51695">
    <property type="entry name" value="PLC-like phosphodiesterases"/>
    <property type="match status" value="1"/>
</dbReference>